<feature type="domain" description="Arrestin C-terminal-like" evidence="3">
    <location>
        <begin position="304"/>
        <end position="463"/>
    </location>
</feature>
<dbReference type="PANTHER" id="PTHR11188">
    <property type="entry name" value="ARRESTIN DOMAIN CONTAINING PROTEIN"/>
    <property type="match status" value="1"/>
</dbReference>
<dbReference type="InterPro" id="IPR014752">
    <property type="entry name" value="Arrestin-like_C"/>
</dbReference>
<dbReference type="PANTHER" id="PTHR11188:SF161">
    <property type="entry name" value="PH-RESPONSE REGULATOR PROTEIN PALF_RIM8"/>
    <property type="match status" value="1"/>
</dbReference>
<dbReference type="GO" id="GO:0005829">
    <property type="term" value="C:cytosol"/>
    <property type="evidence" value="ECO:0007669"/>
    <property type="project" value="TreeGrafter"/>
</dbReference>
<dbReference type="RefSeq" id="XP_007780313.1">
    <property type="nucleotide sequence ID" value="XM_007782123.1"/>
</dbReference>
<evidence type="ECO:0000256" key="2">
    <source>
        <dbReference type="SAM" id="MobiDB-lite"/>
    </source>
</evidence>
<feature type="region of interest" description="Disordered" evidence="2">
    <location>
        <begin position="525"/>
        <end position="585"/>
    </location>
</feature>
<organism evidence="4 5">
    <name type="scientific">Coniosporium apollinis (strain CBS 100218)</name>
    <name type="common">Rock-inhabiting black yeast</name>
    <dbReference type="NCBI Taxonomy" id="1168221"/>
    <lineage>
        <taxon>Eukaryota</taxon>
        <taxon>Fungi</taxon>
        <taxon>Dikarya</taxon>
        <taxon>Ascomycota</taxon>
        <taxon>Pezizomycotina</taxon>
        <taxon>Dothideomycetes</taxon>
        <taxon>Dothideomycetes incertae sedis</taxon>
        <taxon>Coniosporium</taxon>
    </lineage>
</organism>
<name>R7YTI8_CONA1</name>
<feature type="region of interest" description="Disordered" evidence="2">
    <location>
        <begin position="620"/>
        <end position="805"/>
    </location>
</feature>
<comment type="similarity">
    <text evidence="1">Belongs to the arrestin family. PalF/RIM8 subfamily.</text>
</comment>
<dbReference type="InterPro" id="IPR011022">
    <property type="entry name" value="Arrestin_C-like"/>
</dbReference>
<feature type="compositionally biased region" description="Polar residues" evidence="2">
    <location>
        <begin position="563"/>
        <end position="577"/>
    </location>
</feature>
<dbReference type="InterPro" id="IPR011021">
    <property type="entry name" value="Arrestin-like_N"/>
</dbReference>
<feature type="compositionally biased region" description="Low complexity" evidence="2">
    <location>
        <begin position="649"/>
        <end position="662"/>
    </location>
</feature>
<dbReference type="GO" id="GO:0030674">
    <property type="term" value="F:protein-macromolecule adaptor activity"/>
    <property type="evidence" value="ECO:0007669"/>
    <property type="project" value="TreeGrafter"/>
</dbReference>
<dbReference type="SUPFAM" id="SSF81296">
    <property type="entry name" value="E set domains"/>
    <property type="match status" value="1"/>
</dbReference>
<feature type="compositionally biased region" description="Basic and acidic residues" evidence="2">
    <location>
        <begin position="620"/>
        <end position="633"/>
    </location>
</feature>
<feature type="compositionally biased region" description="Polar residues" evidence="2">
    <location>
        <begin position="225"/>
        <end position="234"/>
    </location>
</feature>
<dbReference type="eggNOG" id="ENOG502QTQN">
    <property type="taxonomic scope" value="Eukaryota"/>
</dbReference>
<feature type="compositionally biased region" description="Low complexity" evidence="2">
    <location>
        <begin position="239"/>
        <end position="249"/>
    </location>
</feature>
<accession>R7YTI8</accession>
<dbReference type="GO" id="GO:0031625">
    <property type="term" value="F:ubiquitin protein ligase binding"/>
    <property type="evidence" value="ECO:0007669"/>
    <property type="project" value="TreeGrafter"/>
</dbReference>
<protein>
    <recommendedName>
        <fullName evidence="3">Arrestin C-terminal-like domain-containing protein</fullName>
    </recommendedName>
</protein>
<feature type="compositionally biased region" description="Low complexity" evidence="2">
    <location>
        <begin position="256"/>
        <end position="288"/>
    </location>
</feature>
<dbReference type="GO" id="GO:0005886">
    <property type="term" value="C:plasma membrane"/>
    <property type="evidence" value="ECO:0007669"/>
    <property type="project" value="TreeGrafter"/>
</dbReference>
<dbReference type="Pfam" id="PF00339">
    <property type="entry name" value="Arrestin_N"/>
    <property type="match status" value="1"/>
</dbReference>
<evidence type="ECO:0000256" key="1">
    <source>
        <dbReference type="ARBA" id="ARBA00037950"/>
    </source>
</evidence>
<dbReference type="EMBL" id="JH767571">
    <property type="protein sequence ID" value="EON64996.1"/>
    <property type="molecule type" value="Genomic_DNA"/>
</dbReference>
<keyword evidence="5" id="KW-1185">Reference proteome</keyword>
<feature type="compositionally biased region" description="Basic and acidic residues" evidence="2">
    <location>
        <begin position="525"/>
        <end position="536"/>
    </location>
</feature>
<dbReference type="SMART" id="SM01017">
    <property type="entry name" value="Arrestin_C"/>
    <property type="match status" value="1"/>
</dbReference>
<feature type="region of interest" description="Disordered" evidence="2">
    <location>
        <begin position="1"/>
        <end position="23"/>
    </location>
</feature>
<gene>
    <name evidence="4" type="ORF">W97_04231</name>
</gene>
<dbReference type="AlphaFoldDB" id="R7YTI8"/>
<reference evidence="5" key="1">
    <citation type="submission" date="2012-06" db="EMBL/GenBank/DDBJ databases">
        <title>The genome sequence of Coniosporium apollinis CBS 100218.</title>
        <authorList>
            <consortium name="The Broad Institute Genome Sequencing Platform"/>
            <person name="Cuomo C."/>
            <person name="Gorbushina A."/>
            <person name="Noack S."/>
            <person name="Walker B."/>
            <person name="Young S.K."/>
            <person name="Zeng Q."/>
            <person name="Gargeya S."/>
            <person name="Fitzgerald M."/>
            <person name="Haas B."/>
            <person name="Abouelleil A."/>
            <person name="Alvarado L."/>
            <person name="Arachchi H.M."/>
            <person name="Berlin A.M."/>
            <person name="Chapman S.B."/>
            <person name="Goldberg J."/>
            <person name="Griggs A."/>
            <person name="Gujja S."/>
            <person name="Hansen M."/>
            <person name="Howarth C."/>
            <person name="Imamovic A."/>
            <person name="Larimer J."/>
            <person name="McCowan C."/>
            <person name="Montmayeur A."/>
            <person name="Murphy C."/>
            <person name="Neiman D."/>
            <person name="Pearson M."/>
            <person name="Priest M."/>
            <person name="Roberts A."/>
            <person name="Saif S."/>
            <person name="Shea T."/>
            <person name="Sisk P."/>
            <person name="Sykes S."/>
            <person name="Wortman J."/>
            <person name="Nusbaum C."/>
            <person name="Birren B."/>
        </authorList>
    </citation>
    <scope>NUCLEOTIDE SEQUENCE [LARGE SCALE GENOMIC DNA]</scope>
    <source>
        <strain evidence="5">CBS 100218</strain>
    </source>
</reference>
<dbReference type="Gene3D" id="2.60.40.640">
    <property type="match status" value="2"/>
</dbReference>
<dbReference type="OMA" id="CLHGYAK"/>
<evidence type="ECO:0000313" key="4">
    <source>
        <dbReference type="EMBL" id="EON64996.1"/>
    </source>
</evidence>
<dbReference type="InterPro" id="IPR014756">
    <property type="entry name" value="Ig_E-set"/>
</dbReference>
<feature type="compositionally biased region" description="Basic and acidic residues" evidence="2">
    <location>
        <begin position="733"/>
        <end position="751"/>
    </location>
</feature>
<evidence type="ECO:0000313" key="5">
    <source>
        <dbReference type="Proteomes" id="UP000016924"/>
    </source>
</evidence>
<dbReference type="Pfam" id="PF02752">
    <property type="entry name" value="Arrestin_C"/>
    <property type="match status" value="1"/>
</dbReference>
<dbReference type="OrthoDB" id="7785529at2759"/>
<dbReference type="GeneID" id="19901542"/>
<dbReference type="Proteomes" id="UP000016924">
    <property type="component" value="Unassembled WGS sequence"/>
</dbReference>
<dbReference type="InterPro" id="IPR050357">
    <property type="entry name" value="Arrestin_domain-protein"/>
</dbReference>
<dbReference type="GO" id="GO:0070086">
    <property type="term" value="P:ubiquitin-dependent endocytosis"/>
    <property type="evidence" value="ECO:0007669"/>
    <property type="project" value="TreeGrafter"/>
</dbReference>
<sequence length="805" mass="86308">MTSSGSTSPPLAPQPPPSGRSLISRLKAPFGTKARNITDFHVQPDDPHRQYSPGDTVKGKVVVKVIKPVRITHIVVSLHGYAQVYKTPNTPGEGYLSHNRSIGTGKGKREGGYFGNGFASLFEDEVVLCGEGRLAEGTYEFAFELQFPSKGLPSSIDFERGTISYMITSTLTRPTSLSPTTTCDARVYLIENIDIGPLYEPTPRVISLEPVVHSKKPKGKASKVAATSDNQSKNPDALETSQSSRVSESTSRRESPAAGAGSAAPSEVSETHPSSSGSGSGPDAGAASTRTGSGSVTARRASADNNTITATIELQKSGFLRGDNIRLKISISHKKPIKSMNGIVVTLYRQARVDMHPALPLVTNSKGARIKSEDYYPKSKTGLGGLSLSGAGSSHVFRKDLSQSCVPLIIDPRSLTAEVKASVRVPDEAFPTISCVPGSMISFKYFVEVVVDLQGKLQGLDKFFPTPGAWGGSPTYGNLPTMSRAEDASGGMSTAMGVTFVDTDPIRRDKNVVNCVFEVLVGTRDSERKGKRRQEEVLEGEPSQDNAQQPDIPDDDPSPYSAHPQQEWPSHTPTPSQYGYHYDTYDPSAHVTSAYTDQQPPYQQDYLASQPMPNLAAEEHGLSEKERLRRAEARLLPSQPPLDEDEAESSTATTSYAPSAPTIPEEYEYLPSQYPTTGRPDIRAGDLGRPSAPPASGFMPSPGDYDTGPDTAGPSAPSYESHDYGAAGVGSHLTEDKQELQRRRLEMERSAPDVTPPEDDPGGGGGAEGGRREDFAPSAPVLTEEDEYGFSASGAEGHGLPRYER</sequence>
<evidence type="ECO:0000259" key="3">
    <source>
        <dbReference type="SMART" id="SM01017"/>
    </source>
</evidence>
<feature type="region of interest" description="Disordered" evidence="2">
    <location>
        <begin position="210"/>
        <end position="301"/>
    </location>
</feature>
<dbReference type="STRING" id="1168221.R7YTI8"/>
<dbReference type="HOGENOM" id="CLU_006001_0_0_1"/>
<proteinExistence type="inferred from homology"/>